<dbReference type="Proteomes" id="UP000238823">
    <property type="component" value="Unassembled WGS sequence"/>
</dbReference>
<comment type="caution">
    <text evidence="2">The sequence shown here is derived from an EMBL/GenBank/DDBJ whole genome shotgun (WGS) entry which is preliminary data.</text>
</comment>
<sequence length="160" mass="16858">MVDPETVAAVREATAHGAHVVVSTTRTVWHGVAQATAISARWVWPRLSALTLRVVGASWRGLGTASRWLWTQRSAVARVGHRGLWWGALAILVLVGRALLSADGDPELVEVATLWLGAGLSMSVLVLLGAPEKRMRVAAFALASGHGSLGLLAWLASASV</sequence>
<keyword evidence="1" id="KW-0472">Membrane</keyword>
<reference evidence="2 3" key="1">
    <citation type="submission" date="2018-03" db="EMBL/GenBank/DDBJ databases">
        <title>Draft Genome Sequences of the Obligatory Marine Myxobacteria Enhygromyxa salina SWB007.</title>
        <authorList>
            <person name="Poehlein A."/>
            <person name="Moghaddam J.A."/>
            <person name="Harms H."/>
            <person name="Alanjari M."/>
            <person name="Koenig G.M."/>
            <person name="Daniel R."/>
            <person name="Schaeberle T.F."/>
        </authorList>
    </citation>
    <scope>NUCLEOTIDE SEQUENCE [LARGE SCALE GENOMIC DNA]</scope>
    <source>
        <strain evidence="2 3">SWB007</strain>
    </source>
</reference>
<protein>
    <submittedName>
        <fullName evidence="2">Uncharacterized protein</fullName>
    </submittedName>
</protein>
<dbReference type="AlphaFoldDB" id="A0A2S9XQQ1"/>
<evidence type="ECO:0000256" key="1">
    <source>
        <dbReference type="SAM" id="Phobius"/>
    </source>
</evidence>
<accession>A0A2S9XQQ1</accession>
<dbReference type="RefSeq" id="WP_106094272.1">
    <property type="nucleotide sequence ID" value="NZ_PVNL01000138.1"/>
</dbReference>
<keyword evidence="1" id="KW-0812">Transmembrane</keyword>
<feature type="transmembrane region" description="Helical" evidence="1">
    <location>
        <begin position="112"/>
        <end position="130"/>
    </location>
</feature>
<gene>
    <name evidence="2" type="ORF">ENSA7_75060</name>
</gene>
<dbReference type="OrthoDB" id="5520050at2"/>
<evidence type="ECO:0000313" key="3">
    <source>
        <dbReference type="Proteomes" id="UP000238823"/>
    </source>
</evidence>
<dbReference type="EMBL" id="PVNL01000138">
    <property type="protein sequence ID" value="PRP95192.1"/>
    <property type="molecule type" value="Genomic_DNA"/>
</dbReference>
<feature type="transmembrane region" description="Helical" evidence="1">
    <location>
        <begin position="83"/>
        <end position="100"/>
    </location>
</feature>
<proteinExistence type="predicted"/>
<keyword evidence="1" id="KW-1133">Transmembrane helix</keyword>
<name>A0A2S9XQQ1_9BACT</name>
<organism evidence="2 3">
    <name type="scientific">Enhygromyxa salina</name>
    <dbReference type="NCBI Taxonomy" id="215803"/>
    <lineage>
        <taxon>Bacteria</taxon>
        <taxon>Pseudomonadati</taxon>
        <taxon>Myxococcota</taxon>
        <taxon>Polyangia</taxon>
        <taxon>Nannocystales</taxon>
        <taxon>Nannocystaceae</taxon>
        <taxon>Enhygromyxa</taxon>
    </lineage>
</organism>
<evidence type="ECO:0000313" key="2">
    <source>
        <dbReference type="EMBL" id="PRP95192.1"/>
    </source>
</evidence>
<feature type="transmembrane region" description="Helical" evidence="1">
    <location>
        <begin position="137"/>
        <end position="156"/>
    </location>
</feature>